<dbReference type="PANTHER" id="PTHR47957">
    <property type="entry name" value="ATP-DEPENDENT HELICASE HRQ1"/>
    <property type="match status" value="1"/>
</dbReference>
<dbReference type="SMART" id="SM00487">
    <property type="entry name" value="DEXDc"/>
    <property type="match status" value="1"/>
</dbReference>
<dbReference type="EC" id="3.6.4.13" evidence="5"/>
<dbReference type="GO" id="GO:0003676">
    <property type="term" value="F:nucleic acid binding"/>
    <property type="evidence" value="ECO:0007669"/>
    <property type="project" value="InterPro"/>
</dbReference>
<dbReference type="GO" id="GO:0043138">
    <property type="term" value="F:3'-5' DNA helicase activity"/>
    <property type="evidence" value="ECO:0007669"/>
    <property type="project" value="TreeGrafter"/>
</dbReference>
<dbReference type="PANTHER" id="PTHR47957:SF3">
    <property type="entry name" value="ATP-DEPENDENT HELICASE HRQ1"/>
    <property type="match status" value="1"/>
</dbReference>
<dbReference type="Pfam" id="PF00271">
    <property type="entry name" value="Helicase_C"/>
    <property type="match status" value="1"/>
</dbReference>
<evidence type="ECO:0000259" key="4">
    <source>
        <dbReference type="PROSITE" id="PS51192"/>
    </source>
</evidence>
<reference evidence="5" key="1">
    <citation type="submission" date="2020-06" db="EMBL/GenBank/DDBJ databases">
        <title>Unique genomic features of the anaerobic methanotrophic archaea.</title>
        <authorList>
            <person name="Chadwick G.L."/>
            <person name="Skennerton C.T."/>
            <person name="Laso-Perez R."/>
            <person name="Leu A.O."/>
            <person name="Speth D.R."/>
            <person name="Yu H."/>
            <person name="Morgan-Lang C."/>
            <person name="Hatzenpichler R."/>
            <person name="Goudeau D."/>
            <person name="Malmstrom R."/>
            <person name="Brazelton W.J."/>
            <person name="Woyke T."/>
            <person name="Hallam S.J."/>
            <person name="Tyson G.W."/>
            <person name="Wegener G."/>
            <person name="Boetius A."/>
            <person name="Orphan V."/>
        </authorList>
    </citation>
    <scope>NUCLEOTIDE SEQUENCE</scope>
</reference>
<dbReference type="Gene3D" id="3.40.50.300">
    <property type="entry name" value="P-loop containing nucleotide triphosphate hydrolases"/>
    <property type="match status" value="2"/>
</dbReference>
<sequence length="1939" mass="219438">MKDPVGAFDTVRDNFIRYIQTVFGTRFPSIEAEREELLREPDVLYQEPWIEPLPIYQKSGKTIQDLKEEDLPSISDQELSDFKSLVACGLFGDYELYDHQTEMLKTVLEGRNCVVTAGTGSGKTEAFLLPLFAYLARESSGWVAPATPEPHVNDWWNDNQWQESCRNERKQIQRSYRVSQRGHEQRDAAVRALIIYPMNALVEDQLTRLRRALDSDDAREWFQHNREGNRIYFGRYNSSTPIPGHELEESNKKGNKNPDRPKIDRLARVLRDMDRDAAAAERSAKKDNKLNVTSYFPKLDGAEMRSRWDMQDSPPDILITNFSMLSIMLMREIDDPIFEKTRQWLAGGGDRVFHLIIDELHLYRGTAGAEVAYLLRLLLLRLGLTPDHLKLRILSSSASLDPNNPKSREFLHDFFGAQEDSFEIIRGRQNQIPEIAGSDFLPSEPFITISQDAPDFSDDVCQKAAVSLGYRGDTPSGKFALRDQMESKGMCLAARMMRACACEGETRAVSLDHFAKELFGTTVSGENRREAVRGLLAARSICGEGGEQSSLPSFRLHWFFRNTEGLWASTKPSAYTEEGRPVGKLYPSSRIVCDTKERRRVLELLYCEHCGAVYFGGNRLNLDERFGGNRLNLDERVIEMLPSDPDIEGIPDRQAARFIERRNYKEFAVFWPVGNLQLHEDASNWSQPNHIGGGGKKGQWTPSSLDTRSGRVELSHEKYSEDPDNWVKGYLFQIGTKKGKKFGSLLDDEGDEAMEAFTALPSVCACCAKNYAKKLTRRSPVRGFRTGFSKVSQILTKELFYQLPEGGRKLVSFSDSREDAAQISNGVERNHYSDLLRESVIHELRMATLGEPQLLDDIEQNRTTHGFLAAEYIKETPGADTAIRGDVELVRGGISAELPERANVVLQQALDDAEQRLNIIRQRGKSRVVHVSDLIYPPKGNTTECGRVISRLLGTGVNPAGNDINAQDFKWEGGWHHWTELFDFTEKRWKDGLPPDTEHAKNRLRGEVRTGLCDLFFNRLYFSMESSGLGYLKLRLDDQELKTHAADAGIQREHLEYFRQVCDSALRILGDLYRREGSEWSQLDWPDYSDAKKSFPHFVQAVCKKWELNEQDTGSAIFSALRAAGHQNGKIYTSSLDVKVALPDDPVWICHTCRRPHLHYSAGICTNCHKQLPEQPNHTCKDLWQHNYLAYAAAEEKRIPIRLHCEELTAQTDNQAKRQRHFRGIFVDLAEQEGDIIEKVAEIDVLSVTTTLEVGVDIGNLQAVMLANMPPMRFNYQQRVGRAGRRGQAFATVLTLCRGRSHDEFYFANPEQITGGAPPVPFLTMKQERIVQRLLAKECLRRAFKNAEVRWWDCPTKPPDSHGEFGFVEKWHEVQQQVLNWLRTDDSREEVIRALVGNVDCREIEKWLNYLSNELHGSIDWASTNPELAGAGIGLAERLAEGGILPMYSMPSRSRLLYHQLRGKELTVDRDLELAVTEFAPGAQKTKDKAIHTAIGFTAPLVNRRGQWAPLAADSFSTRWMVRCMRCGNITVSDLQHFETECKYCETPQGPYFKSYLAAVPLAFRTNLSRGKDDREGGDILYGIPTSVAESAESKFSTEVDSNHEKSFSSECRVWRINDNAGKLFEGGLVTTRGYRDRNDQLTGGPVLDNQWISSDYIADVSKDRPEEFQRIAIAAGKTTDVLRFRPLSIPLGVNLDPVTSSGGVKAAIYSAAFLLRETASEKLDIDPDEIEICNFQRLEVDGGHVGAITLSDFLANGAGFVRWISDNWNSVLQGVLSPDGPGSFPAKIISDSHRSSCDSACYVCLKRYRNMNYHGLLDWRLALAYLRILNDPHYSCGLDSQFTTPELDGWIDFATILSKNFASQFDDHQPRTWGTLPGFETRIMKVIIVHPLWDIQNPQGILDEAVAAAGDASVRYIDTFNLLRRPGWCHSEIERSLE</sequence>
<proteinExistence type="predicted"/>
<feature type="region of interest" description="Disordered" evidence="3">
    <location>
        <begin position="242"/>
        <end position="263"/>
    </location>
</feature>
<protein>
    <submittedName>
        <fullName evidence="5">ATP-dependent RNA helicase RhlE</fullName>
        <ecNumber evidence="5">3.6.4.13</ecNumber>
    </submittedName>
</protein>
<gene>
    <name evidence="5" type="primary">rhlE</name>
    <name evidence="5" type="ORF">FLPJBPEJ_00019</name>
</gene>
<name>A0A7G9YGP1_9EURY</name>
<keyword evidence="5" id="KW-0378">Hydrolase</keyword>
<dbReference type="GO" id="GO:0016787">
    <property type="term" value="F:hydrolase activity"/>
    <property type="evidence" value="ECO:0007669"/>
    <property type="project" value="UniProtKB-KW"/>
</dbReference>
<evidence type="ECO:0000256" key="3">
    <source>
        <dbReference type="SAM" id="MobiDB-lite"/>
    </source>
</evidence>
<dbReference type="SMART" id="SM00490">
    <property type="entry name" value="HELICc"/>
    <property type="match status" value="1"/>
</dbReference>
<dbReference type="SUPFAM" id="SSF52540">
    <property type="entry name" value="P-loop containing nucleoside triphosphate hydrolases"/>
    <property type="match status" value="2"/>
</dbReference>
<organism evidence="5">
    <name type="scientific">Candidatus Methanogaster sp. ANME-2c ERB4</name>
    <dbReference type="NCBI Taxonomy" id="2759911"/>
    <lineage>
        <taxon>Archaea</taxon>
        <taxon>Methanobacteriati</taxon>
        <taxon>Methanobacteriota</taxon>
        <taxon>Stenosarchaea group</taxon>
        <taxon>Methanomicrobia</taxon>
        <taxon>Methanosarcinales</taxon>
        <taxon>ANME-2 cluster</taxon>
        <taxon>Candidatus Methanogasteraceae</taxon>
        <taxon>Candidatus Methanogaster</taxon>
    </lineage>
</organism>
<dbReference type="InterPro" id="IPR011545">
    <property type="entry name" value="DEAD/DEAH_box_helicase_dom"/>
</dbReference>
<dbReference type="GO" id="GO:0003724">
    <property type="term" value="F:RNA helicase activity"/>
    <property type="evidence" value="ECO:0007669"/>
    <property type="project" value="UniProtKB-EC"/>
</dbReference>
<feature type="domain" description="Helicase ATP-binding" evidence="4">
    <location>
        <begin position="104"/>
        <end position="418"/>
    </location>
</feature>
<feature type="compositionally biased region" description="Basic and acidic residues" evidence="3">
    <location>
        <begin position="245"/>
        <end position="263"/>
    </location>
</feature>
<dbReference type="PROSITE" id="PS51192">
    <property type="entry name" value="HELICASE_ATP_BIND_1"/>
    <property type="match status" value="1"/>
</dbReference>
<dbReference type="InterPro" id="IPR027417">
    <property type="entry name" value="P-loop_NTPase"/>
</dbReference>
<keyword evidence="2" id="KW-0067">ATP-binding</keyword>
<accession>A0A7G9YGP1</accession>
<keyword evidence="1" id="KW-0547">Nucleotide-binding</keyword>
<dbReference type="Pfam" id="PF00270">
    <property type="entry name" value="DEAD"/>
    <property type="match status" value="1"/>
</dbReference>
<evidence type="ECO:0000256" key="1">
    <source>
        <dbReference type="ARBA" id="ARBA00022741"/>
    </source>
</evidence>
<dbReference type="GO" id="GO:0005524">
    <property type="term" value="F:ATP binding"/>
    <property type="evidence" value="ECO:0007669"/>
    <property type="project" value="UniProtKB-KW"/>
</dbReference>
<dbReference type="GO" id="GO:0006289">
    <property type="term" value="P:nucleotide-excision repair"/>
    <property type="evidence" value="ECO:0007669"/>
    <property type="project" value="TreeGrafter"/>
</dbReference>
<dbReference type="EMBL" id="MT631243">
    <property type="protein sequence ID" value="QNO47175.1"/>
    <property type="molecule type" value="Genomic_DNA"/>
</dbReference>
<keyword evidence="5" id="KW-0347">Helicase</keyword>
<evidence type="ECO:0000256" key="2">
    <source>
        <dbReference type="ARBA" id="ARBA00022840"/>
    </source>
</evidence>
<dbReference type="InterPro" id="IPR014001">
    <property type="entry name" value="Helicase_ATP-bd"/>
</dbReference>
<evidence type="ECO:0000313" key="5">
    <source>
        <dbReference type="EMBL" id="QNO47175.1"/>
    </source>
</evidence>
<dbReference type="GO" id="GO:0036297">
    <property type="term" value="P:interstrand cross-link repair"/>
    <property type="evidence" value="ECO:0007669"/>
    <property type="project" value="TreeGrafter"/>
</dbReference>
<dbReference type="InterPro" id="IPR001650">
    <property type="entry name" value="Helicase_C-like"/>
</dbReference>